<feature type="domain" description="Replicative helicase loading/DNA remodeling protein DnaB N-terminal winged helix" evidence="4">
    <location>
        <begin position="18"/>
        <end position="174"/>
    </location>
</feature>
<keyword evidence="6" id="KW-1185">Reference proteome</keyword>
<comment type="similarity">
    <text evidence="1">Belongs to the DnaB/DnaD family.</text>
</comment>
<proteinExistence type="inferred from homology"/>
<organism evidence="5 6">
    <name type="scientific">Cohnella silvisoli</name>
    <dbReference type="NCBI Taxonomy" id="2873699"/>
    <lineage>
        <taxon>Bacteria</taxon>
        <taxon>Bacillati</taxon>
        <taxon>Bacillota</taxon>
        <taxon>Bacilli</taxon>
        <taxon>Bacillales</taxon>
        <taxon>Paenibacillaceae</taxon>
        <taxon>Cohnella</taxon>
    </lineage>
</organism>
<gene>
    <name evidence="5" type="ORF">QJS35_18760</name>
</gene>
<accession>A0ABV1KWE3</accession>
<dbReference type="EMBL" id="JASKHM010000011">
    <property type="protein sequence ID" value="MEQ4484444.1"/>
    <property type="molecule type" value="Genomic_DNA"/>
</dbReference>
<evidence type="ECO:0000259" key="3">
    <source>
        <dbReference type="Pfam" id="PF07261"/>
    </source>
</evidence>
<evidence type="ECO:0000259" key="4">
    <source>
        <dbReference type="Pfam" id="PF25888"/>
    </source>
</evidence>
<feature type="compositionally biased region" description="Basic and acidic residues" evidence="2">
    <location>
        <begin position="430"/>
        <end position="440"/>
    </location>
</feature>
<dbReference type="Pfam" id="PF07261">
    <property type="entry name" value="DnaB_2"/>
    <property type="match status" value="1"/>
</dbReference>
<feature type="domain" description="DnaB/C C-terminal" evidence="3">
    <location>
        <begin position="368"/>
        <end position="418"/>
    </location>
</feature>
<comment type="caution">
    <text evidence="5">The sequence shown here is derived from an EMBL/GenBank/DDBJ whole genome shotgun (WGS) entry which is preliminary data.</text>
</comment>
<dbReference type="InterPro" id="IPR006343">
    <property type="entry name" value="DnaB/C_C"/>
</dbReference>
<name>A0ABV1KWE3_9BACL</name>
<dbReference type="Proteomes" id="UP001493487">
    <property type="component" value="Unassembled WGS sequence"/>
</dbReference>
<evidence type="ECO:0000256" key="2">
    <source>
        <dbReference type="SAM" id="MobiDB-lite"/>
    </source>
</evidence>
<evidence type="ECO:0000256" key="1">
    <source>
        <dbReference type="ARBA" id="ARBA00093462"/>
    </source>
</evidence>
<evidence type="ECO:0000313" key="5">
    <source>
        <dbReference type="EMBL" id="MEQ4484444.1"/>
    </source>
</evidence>
<feature type="region of interest" description="Disordered" evidence="2">
    <location>
        <begin position="430"/>
        <end position="475"/>
    </location>
</feature>
<sequence>MEFTENHRYFTSRDFALSGLDRKLFISLYQPMVGAISAAFYQLLYHQIAEDRTGSSSPEPQRRLFFGLGLEPNAAGRQTAIDAASRLEAVGLMQVFRNHNPITEESLYEYVLQRPLNSQEFFSNYHLTLLLRDKVGKSALIELRDGFKTEPPAELARFVNREEATMPFYEMFRIGAGAMDPELETGWAESATAKERTPSFQPQERIRHSEMMLRFPRGSANRGFVERLNRAPELMAQLNYLAYKFSLEVPEICRLLDEDGIFHGDGTLLWDELQARANLIYRQDRKRDEERERFLARGEERSGTETSVDMSHSSSFHLDIPERFQTDVTVTRYNEMLRREPYTRMLERYFPGAVPDAFVRMFERIDLNYKLPEPVINVLIHYVFSMSHAQRLTKSFIDSIASNMLAKGIDTLDRAVMYIREQEKLNVTLERKRRGEEPGRDGGNAFGTQGQGRNARRKPAMSVVKDNGPIEEVSPEEMEKMLELARKLQGDK</sequence>
<evidence type="ECO:0000313" key="6">
    <source>
        <dbReference type="Proteomes" id="UP001493487"/>
    </source>
</evidence>
<dbReference type="InterPro" id="IPR058660">
    <property type="entry name" value="WHD_DnaB"/>
</dbReference>
<dbReference type="Pfam" id="PF25888">
    <property type="entry name" value="WHD_DnaB"/>
    <property type="match status" value="1"/>
</dbReference>
<reference evidence="5 6" key="1">
    <citation type="journal article" date="2023" name="Genome Announc.">
        <title>Pan-Genome Analyses of the Genus Cohnella and Proposal of the Novel Species Cohnella silvisoli sp. nov., Isolated from Forest Soil.</title>
        <authorList>
            <person name="Wang C."/>
            <person name="Mao L."/>
            <person name="Bao G."/>
            <person name="Zhu H."/>
        </authorList>
    </citation>
    <scope>NUCLEOTIDE SEQUENCE [LARGE SCALE GENOMIC DNA]</scope>
    <source>
        <strain evidence="5 6">NL03-T5-1</strain>
    </source>
</reference>
<protein>
    <submittedName>
        <fullName evidence="5">DnaD domain protein</fullName>
    </submittedName>
</protein>